<proteinExistence type="predicted"/>
<evidence type="ECO:0000313" key="2">
    <source>
        <dbReference type="EMBL" id="KZC07095.1"/>
    </source>
</evidence>
<organism evidence="2 3">
    <name type="scientific">Dufourea novaeangliae</name>
    <name type="common">Sweat bee</name>
    <dbReference type="NCBI Taxonomy" id="178035"/>
    <lineage>
        <taxon>Eukaryota</taxon>
        <taxon>Metazoa</taxon>
        <taxon>Ecdysozoa</taxon>
        <taxon>Arthropoda</taxon>
        <taxon>Hexapoda</taxon>
        <taxon>Insecta</taxon>
        <taxon>Pterygota</taxon>
        <taxon>Neoptera</taxon>
        <taxon>Endopterygota</taxon>
        <taxon>Hymenoptera</taxon>
        <taxon>Apocrita</taxon>
        <taxon>Aculeata</taxon>
        <taxon>Apoidea</taxon>
        <taxon>Anthophila</taxon>
        <taxon>Halictidae</taxon>
        <taxon>Rophitinae</taxon>
        <taxon>Dufourea</taxon>
    </lineage>
</organism>
<feature type="region of interest" description="Disordered" evidence="1">
    <location>
        <begin position="97"/>
        <end position="157"/>
    </location>
</feature>
<gene>
    <name evidence="2" type="ORF">WN55_08477</name>
</gene>
<keyword evidence="3" id="KW-1185">Reference proteome</keyword>
<feature type="region of interest" description="Disordered" evidence="1">
    <location>
        <begin position="241"/>
        <end position="277"/>
    </location>
</feature>
<dbReference type="Proteomes" id="UP000076502">
    <property type="component" value="Unassembled WGS sequence"/>
</dbReference>
<protein>
    <submittedName>
        <fullName evidence="2">Uncharacterized protein</fullName>
    </submittedName>
</protein>
<dbReference type="EMBL" id="KQ434822">
    <property type="protein sequence ID" value="KZC07095.1"/>
    <property type="molecule type" value="Genomic_DNA"/>
</dbReference>
<accession>A0A154P573</accession>
<evidence type="ECO:0000256" key="1">
    <source>
        <dbReference type="SAM" id="MobiDB-lite"/>
    </source>
</evidence>
<name>A0A154P573_DUFNO</name>
<feature type="compositionally biased region" description="Basic and acidic residues" evidence="1">
    <location>
        <begin position="128"/>
        <end position="151"/>
    </location>
</feature>
<reference evidence="2 3" key="1">
    <citation type="submission" date="2015-07" db="EMBL/GenBank/DDBJ databases">
        <title>The genome of Dufourea novaeangliae.</title>
        <authorList>
            <person name="Pan H."/>
            <person name="Kapheim K."/>
        </authorList>
    </citation>
    <scope>NUCLEOTIDE SEQUENCE [LARGE SCALE GENOMIC DNA]</scope>
    <source>
        <strain evidence="2">0120121106</strain>
        <tissue evidence="2">Whole body</tissue>
    </source>
</reference>
<sequence>MSDIPAATGVRISTLASWPVELNSRLMNAKPPVCQSPAHVPPWGMIIARPRMKPTATPGPWFLASSHGLTHPWVYPFLATTRTEGVEQQDIRPRNVEKIGTHDGPVSGRTCSRLSRKGSVVEAPGSHRRIDDTDGIERRKYEKGGGRKDSNADNWGNGVIRYCDATSGRIWLVNQRCIVRNEPPHSAEFNAHSKEQRDEERTWDEGKKLYRARYGKEARSHSAPVLSSTAKIQNFDRVFVRESPDEYDNTVPEIREDKKSSNAFQPIDSKKIPGGRA</sequence>
<evidence type="ECO:0000313" key="3">
    <source>
        <dbReference type="Proteomes" id="UP000076502"/>
    </source>
</evidence>
<dbReference type="AlphaFoldDB" id="A0A154P573"/>